<feature type="compositionally biased region" description="Low complexity" evidence="1">
    <location>
        <begin position="58"/>
        <end position="77"/>
    </location>
</feature>
<evidence type="ECO:0000313" key="2">
    <source>
        <dbReference type="EMBL" id="KAK9731737.1"/>
    </source>
</evidence>
<accession>A0AAW1LCW8</accession>
<reference evidence="2 3" key="1">
    <citation type="journal article" date="2024" name="BMC Genomics">
        <title>De novo assembly and annotation of Popillia japonica's genome with initial clues to its potential as an invasive pest.</title>
        <authorList>
            <person name="Cucini C."/>
            <person name="Boschi S."/>
            <person name="Funari R."/>
            <person name="Cardaioli E."/>
            <person name="Iannotti N."/>
            <person name="Marturano G."/>
            <person name="Paoli F."/>
            <person name="Bruttini M."/>
            <person name="Carapelli A."/>
            <person name="Frati F."/>
            <person name="Nardi F."/>
        </authorList>
    </citation>
    <scope>NUCLEOTIDE SEQUENCE [LARGE SCALE GENOMIC DNA]</scope>
    <source>
        <strain evidence="2">DMR45628</strain>
    </source>
</reference>
<keyword evidence="3" id="KW-1185">Reference proteome</keyword>
<dbReference type="AlphaFoldDB" id="A0AAW1LCW8"/>
<protein>
    <submittedName>
        <fullName evidence="2">Uncharacterized protein</fullName>
    </submittedName>
</protein>
<evidence type="ECO:0000256" key="1">
    <source>
        <dbReference type="SAM" id="MobiDB-lite"/>
    </source>
</evidence>
<sequence>MATENKTDTASKMESVDIVKMFEMLVIENKRRDKIMEDMLHHIVQQANEEIHPEVAAAETNTPEPSTSSSATVNNSNIERLVTRKRKRAIQASKRDTLQEFNQNLTAYHKEKIQSYKARTEYYKEKSKRDEIFLEHIKKIKNIVKDIVTTQRNE</sequence>
<comment type="caution">
    <text evidence="2">The sequence shown here is derived from an EMBL/GenBank/DDBJ whole genome shotgun (WGS) entry which is preliminary data.</text>
</comment>
<dbReference type="EMBL" id="JASPKY010000127">
    <property type="protein sequence ID" value="KAK9731737.1"/>
    <property type="molecule type" value="Genomic_DNA"/>
</dbReference>
<name>A0AAW1LCW8_POPJA</name>
<gene>
    <name evidence="2" type="ORF">QE152_g13372</name>
</gene>
<feature type="region of interest" description="Disordered" evidence="1">
    <location>
        <begin position="56"/>
        <end position="87"/>
    </location>
</feature>
<organism evidence="2 3">
    <name type="scientific">Popillia japonica</name>
    <name type="common">Japanese beetle</name>
    <dbReference type="NCBI Taxonomy" id="7064"/>
    <lineage>
        <taxon>Eukaryota</taxon>
        <taxon>Metazoa</taxon>
        <taxon>Ecdysozoa</taxon>
        <taxon>Arthropoda</taxon>
        <taxon>Hexapoda</taxon>
        <taxon>Insecta</taxon>
        <taxon>Pterygota</taxon>
        <taxon>Neoptera</taxon>
        <taxon>Endopterygota</taxon>
        <taxon>Coleoptera</taxon>
        <taxon>Polyphaga</taxon>
        <taxon>Scarabaeiformia</taxon>
        <taxon>Scarabaeidae</taxon>
        <taxon>Rutelinae</taxon>
        <taxon>Popillia</taxon>
    </lineage>
</organism>
<evidence type="ECO:0000313" key="3">
    <source>
        <dbReference type="Proteomes" id="UP001458880"/>
    </source>
</evidence>
<proteinExistence type="predicted"/>
<dbReference type="Proteomes" id="UP001458880">
    <property type="component" value="Unassembled WGS sequence"/>
</dbReference>